<feature type="chain" id="PRO_5004807791" description="Bifunctional inhibitor/plant lipid transfer protein/seed storage helical domain-containing protein" evidence="5">
    <location>
        <begin position="21"/>
        <end position="140"/>
    </location>
</feature>
<comment type="similarity">
    <text evidence="1">Belongs to the plant LTP family.</text>
</comment>
<dbReference type="InterPro" id="IPR036312">
    <property type="entry name" value="Bifun_inhib/LTP/seed_sf"/>
</dbReference>
<evidence type="ECO:0000256" key="2">
    <source>
        <dbReference type="ARBA" id="ARBA00022729"/>
    </source>
</evidence>
<protein>
    <recommendedName>
        <fullName evidence="6">Bifunctional inhibitor/plant lipid transfer protein/seed storage helical domain-containing protein</fullName>
    </recommendedName>
</protein>
<sequence>MARNVWIVVVVAVAVGFAASSHCAGPESDANSGSYPNAVDSGTTSYDRDSECILSLLPCKAFLNTTEPPSSACCIPLKKSIETNAVCLCHLIHNTPLFISINGNQTMALEMPKRCRLIDDVSLCDKSNTILLFLYLHFLI</sequence>
<keyword evidence="2 5" id="KW-0732">Signal</keyword>
<keyword evidence="4" id="KW-0325">Glycoprotein</keyword>
<keyword evidence="8" id="KW-1185">Reference proteome</keyword>
<name>W1P7L4_AMBTC</name>
<gene>
    <name evidence="7" type="ORF">AMTR_s00006p00264910</name>
</gene>
<evidence type="ECO:0000313" key="7">
    <source>
        <dbReference type="EMBL" id="ERN05872.1"/>
    </source>
</evidence>
<evidence type="ECO:0000256" key="3">
    <source>
        <dbReference type="ARBA" id="ARBA00023157"/>
    </source>
</evidence>
<dbReference type="Pfam" id="PF14368">
    <property type="entry name" value="LTP_2"/>
    <property type="match status" value="1"/>
</dbReference>
<dbReference type="InterPro" id="IPR016140">
    <property type="entry name" value="Bifunc_inhib/LTP/seed_store"/>
</dbReference>
<evidence type="ECO:0000313" key="8">
    <source>
        <dbReference type="Proteomes" id="UP000017836"/>
    </source>
</evidence>
<feature type="signal peptide" evidence="5">
    <location>
        <begin position="1"/>
        <end position="20"/>
    </location>
</feature>
<dbReference type="Gene3D" id="1.10.110.10">
    <property type="entry name" value="Plant lipid-transfer and hydrophobic proteins"/>
    <property type="match status" value="1"/>
</dbReference>
<dbReference type="EMBL" id="KI393980">
    <property type="protein sequence ID" value="ERN05872.1"/>
    <property type="molecule type" value="Genomic_DNA"/>
</dbReference>
<dbReference type="PANTHER" id="PTHR33044">
    <property type="entry name" value="BIFUNCTIONAL INHIBITOR/LIPID-TRANSFER PROTEIN/SEED STORAGE 2S ALBUMIN SUPERFAMILY PROTEIN-RELATED"/>
    <property type="match status" value="1"/>
</dbReference>
<evidence type="ECO:0000259" key="6">
    <source>
        <dbReference type="Pfam" id="PF14368"/>
    </source>
</evidence>
<organism evidence="7 8">
    <name type="scientific">Amborella trichopoda</name>
    <dbReference type="NCBI Taxonomy" id="13333"/>
    <lineage>
        <taxon>Eukaryota</taxon>
        <taxon>Viridiplantae</taxon>
        <taxon>Streptophyta</taxon>
        <taxon>Embryophyta</taxon>
        <taxon>Tracheophyta</taxon>
        <taxon>Spermatophyta</taxon>
        <taxon>Magnoliopsida</taxon>
        <taxon>Amborellales</taxon>
        <taxon>Amborellaceae</taxon>
        <taxon>Amborella</taxon>
    </lineage>
</organism>
<dbReference type="HOGENOM" id="CLU_1837781_0_0_1"/>
<reference evidence="8" key="1">
    <citation type="journal article" date="2013" name="Science">
        <title>The Amborella genome and the evolution of flowering plants.</title>
        <authorList>
            <consortium name="Amborella Genome Project"/>
        </authorList>
    </citation>
    <scope>NUCLEOTIDE SEQUENCE [LARGE SCALE GENOMIC DNA]</scope>
</reference>
<dbReference type="SUPFAM" id="SSF47699">
    <property type="entry name" value="Bifunctional inhibitor/lipid-transfer protein/seed storage 2S albumin"/>
    <property type="match status" value="1"/>
</dbReference>
<dbReference type="Proteomes" id="UP000017836">
    <property type="component" value="Unassembled WGS sequence"/>
</dbReference>
<evidence type="ECO:0000256" key="4">
    <source>
        <dbReference type="ARBA" id="ARBA00023180"/>
    </source>
</evidence>
<dbReference type="CDD" id="cd00010">
    <property type="entry name" value="AAI_LTSS"/>
    <property type="match status" value="1"/>
</dbReference>
<dbReference type="AlphaFoldDB" id="W1P7L4"/>
<feature type="domain" description="Bifunctional inhibitor/plant lipid transfer protein/seed storage helical" evidence="6">
    <location>
        <begin position="49"/>
        <end position="124"/>
    </location>
</feature>
<evidence type="ECO:0000256" key="5">
    <source>
        <dbReference type="SAM" id="SignalP"/>
    </source>
</evidence>
<keyword evidence="3" id="KW-1015">Disulfide bond</keyword>
<dbReference type="InterPro" id="IPR043325">
    <property type="entry name" value="LTSS"/>
</dbReference>
<evidence type="ECO:0000256" key="1">
    <source>
        <dbReference type="ARBA" id="ARBA00009748"/>
    </source>
</evidence>
<proteinExistence type="inferred from homology"/>
<accession>W1P7L4</accession>
<dbReference type="Gramene" id="ERN05872">
    <property type="protein sequence ID" value="ERN05872"/>
    <property type="gene ID" value="AMTR_s00006p00264910"/>
</dbReference>